<proteinExistence type="inferred from homology"/>
<sequence>MDELKKDARFSHITKDPRFRPASKNERKLKIDRRFASMFNDPKFKMKYTVDKRGRPLLKEHTTRDDMKKFYQLGHDDDDDDDSSSTSSEEESDSETEKPKKSADDEELDEFLESEESDNDEEEEDDDEEEEENKSSSSDEDEEIPDANDGIEWNEFDEKCARSDDVSRRLAVCNMDWDRVRAVDIFLLLNSWKQADGIIKSVTIYPSEYGLQQMELEKNFGPIPGVAKPVTTTDQNGNDSGRQSEAEEEPEEPEVKSDDDDNASNYNQDDDQDTTDPVMRERLRKYQLNRLKYYYAVVECDTAETAAKIYEECDGLEYETSAVRLDLRFIPDSVTFDSSIPPHDQCTQLPDKTLYKPQLFRNTALTQTKVRCTWDETPIERRRLTKKKYTLEELEKIDLDEYLASGTDEEPDDDDDDQIHDESGDENEEKKNDDAIFKVPTSIPSASKKNKGDGPIARAPSILSTQDDIDRYRALLLDFNEDPKADKKSKQKTKTKFFDEEPSDEEGPREMLGDDDDEADSDSDIDMEITWTSGLNGKTGQKSQKPTKQNDKKNNNKKTKSDKTESNDLDEDDSTENNQDTLELLTGDDEQDGKRNYNLREMIKSHKQSTKAAAKNAKKSKKFQQDSANEINDNKSADDAFQLNVNDQRFQAVYTQPAFNIDQSDHRFKATAGTQRLIDEKLKKRKLESSNSSSRTDRDEDDIVAKLKRKSVKKE</sequence>
<keyword evidence="10" id="KW-1185">Reference proteome</keyword>
<feature type="compositionally biased region" description="Acidic residues" evidence="5">
    <location>
        <begin position="407"/>
        <end position="427"/>
    </location>
</feature>
<feature type="domain" description="NUC153" evidence="6">
    <location>
        <begin position="647"/>
        <end position="674"/>
    </location>
</feature>
<dbReference type="GO" id="GO:0005730">
    <property type="term" value="C:nucleolus"/>
    <property type="evidence" value="ECO:0007669"/>
    <property type="project" value="UniProtKB-SubCell"/>
</dbReference>
<dbReference type="EMBL" id="CAJNOR010005512">
    <property type="protein sequence ID" value="CAF1565465.1"/>
    <property type="molecule type" value="Genomic_DNA"/>
</dbReference>
<feature type="compositionally biased region" description="Polar residues" evidence="5">
    <location>
        <begin position="530"/>
        <end position="543"/>
    </location>
</feature>
<feature type="domain" description="ESF1 RRM" evidence="7">
    <location>
        <begin position="168"/>
        <end position="347"/>
    </location>
</feature>
<dbReference type="InterPro" id="IPR012580">
    <property type="entry name" value="NUC153"/>
</dbReference>
<accession>A0A813WY56</accession>
<feature type="compositionally biased region" description="Acidic residues" evidence="5">
    <location>
        <begin position="104"/>
        <end position="146"/>
    </location>
</feature>
<dbReference type="GO" id="GO:0003723">
    <property type="term" value="F:RNA binding"/>
    <property type="evidence" value="ECO:0007669"/>
    <property type="project" value="TreeGrafter"/>
</dbReference>
<dbReference type="Proteomes" id="UP000663852">
    <property type="component" value="Unassembled WGS sequence"/>
</dbReference>
<feature type="compositionally biased region" description="Acidic residues" evidence="5">
    <location>
        <begin position="513"/>
        <end position="527"/>
    </location>
</feature>
<feature type="compositionally biased region" description="Basic residues" evidence="5">
    <location>
        <begin position="706"/>
        <end position="715"/>
    </location>
</feature>
<evidence type="ECO:0000313" key="8">
    <source>
        <dbReference type="EMBL" id="CAF0865026.1"/>
    </source>
</evidence>
<feature type="region of interest" description="Disordered" evidence="5">
    <location>
        <begin position="1"/>
        <end position="27"/>
    </location>
</feature>
<feature type="compositionally biased region" description="Basic and acidic residues" evidence="5">
    <location>
        <begin position="49"/>
        <end position="69"/>
    </location>
</feature>
<feature type="compositionally biased region" description="Basic and acidic residues" evidence="5">
    <location>
        <begin position="548"/>
        <end position="566"/>
    </location>
</feature>
<feature type="region of interest" description="Disordered" evidence="5">
    <location>
        <begin position="683"/>
        <end position="715"/>
    </location>
</feature>
<organism evidence="8 11">
    <name type="scientific">Adineta ricciae</name>
    <name type="common">Rotifer</name>
    <dbReference type="NCBI Taxonomy" id="249248"/>
    <lineage>
        <taxon>Eukaryota</taxon>
        <taxon>Metazoa</taxon>
        <taxon>Spiralia</taxon>
        <taxon>Gnathifera</taxon>
        <taxon>Rotifera</taxon>
        <taxon>Eurotatoria</taxon>
        <taxon>Bdelloidea</taxon>
        <taxon>Adinetida</taxon>
        <taxon>Adinetidae</taxon>
        <taxon>Adineta</taxon>
    </lineage>
</organism>
<evidence type="ECO:0000256" key="4">
    <source>
        <dbReference type="ARBA" id="ARBA00023242"/>
    </source>
</evidence>
<dbReference type="PANTHER" id="PTHR12202">
    <property type="entry name" value="ESF1 HOMOLOG"/>
    <property type="match status" value="1"/>
</dbReference>
<feature type="compositionally biased region" description="Acidic residues" evidence="5">
    <location>
        <begin position="246"/>
        <end position="274"/>
    </location>
</feature>
<feature type="region of interest" description="Disordered" evidence="5">
    <location>
        <begin position="400"/>
        <end position="636"/>
    </location>
</feature>
<comment type="subcellular location">
    <subcellularLocation>
        <location evidence="1">Nucleus</location>
        <location evidence="1">Nucleolus</location>
    </subcellularLocation>
</comment>
<dbReference type="Proteomes" id="UP000663828">
    <property type="component" value="Unassembled WGS sequence"/>
</dbReference>
<evidence type="ECO:0000259" key="6">
    <source>
        <dbReference type="Pfam" id="PF08159"/>
    </source>
</evidence>
<keyword evidence="3" id="KW-0175">Coiled coil</keyword>
<evidence type="ECO:0000256" key="1">
    <source>
        <dbReference type="ARBA" id="ARBA00004604"/>
    </source>
</evidence>
<evidence type="ECO:0008006" key="12">
    <source>
        <dbReference type="Google" id="ProtNLM"/>
    </source>
</evidence>
<keyword evidence="4" id="KW-0539">Nucleus</keyword>
<comment type="caution">
    <text evidence="8">The sequence shown here is derived from an EMBL/GenBank/DDBJ whole genome shotgun (WGS) entry which is preliminary data.</text>
</comment>
<dbReference type="InterPro" id="IPR039754">
    <property type="entry name" value="Esf1"/>
</dbReference>
<evidence type="ECO:0000256" key="2">
    <source>
        <dbReference type="ARBA" id="ARBA00009087"/>
    </source>
</evidence>
<feature type="region of interest" description="Disordered" evidence="5">
    <location>
        <begin position="49"/>
        <end position="156"/>
    </location>
</feature>
<evidence type="ECO:0000313" key="10">
    <source>
        <dbReference type="Proteomes" id="UP000663828"/>
    </source>
</evidence>
<evidence type="ECO:0000313" key="11">
    <source>
        <dbReference type="Proteomes" id="UP000663852"/>
    </source>
</evidence>
<dbReference type="OrthoDB" id="431825at2759"/>
<protein>
    <recommendedName>
        <fullName evidence="12">ESF1-like protein</fullName>
    </recommendedName>
</protein>
<comment type="similarity">
    <text evidence="2">Belongs to the ESF1 family.</text>
</comment>
<dbReference type="Pfam" id="PF25121">
    <property type="entry name" value="RRM_ESF1"/>
    <property type="match status" value="1"/>
</dbReference>
<dbReference type="EMBL" id="CAJNOJ010000025">
    <property type="protein sequence ID" value="CAF0865026.1"/>
    <property type="molecule type" value="Genomic_DNA"/>
</dbReference>
<evidence type="ECO:0000256" key="5">
    <source>
        <dbReference type="SAM" id="MobiDB-lite"/>
    </source>
</evidence>
<feature type="region of interest" description="Disordered" evidence="5">
    <location>
        <begin position="222"/>
        <end position="279"/>
    </location>
</feature>
<dbReference type="Pfam" id="PF08159">
    <property type="entry name" value="NUC153"/>
    <property type="match status" value="1"/>
</dbReference>
<gene>
    <name evidence="8" type="ORF">EDS130_LOCUS8001</name>
    <name evidence="9" type="ORF">XAT740_LOCUS43995</name>
</gene>
<dbReference type="AlphaFoldDB" id="A0A813WY56"/>
<evidence type="ECO:0000313" key="9">
    <source>
        <dbReference type="EMBL" id="CAF1565465.1"/>
    </source>
</evidence>
<evidence type="ECO:0000259" key="7">
    <source>
        <dbReference type="Pfam" id="PF25121"/>
    </source>
</evidence>
<feature type="compositionally biased region" description="Acidic residues" evidence="5">
    <location>
        <begin position="76"/>
        <end position="94"/>
    </location>
</feature>
<feature type="compositionally biased region" description="Polar residues" evidence="5">
    <location>
        <begin position="230"/>
        <end position="243"/>
    </location>
</feature>
<evidence type="ECO:0000256" key="3">
    <source>
        <dbReference type="ARBA" id="ARBA00023054"/>
    </source>
</evidence>
<dbReference type="PANTHER" id="PTHR12202:SF0">
    <property type="entry name" value="ESF1 HOMOLOG"/>
    <property type="match status" value="1"/>
</dbReference>
<reference evidence="8" key="1">
    <citation type="submission" date="2021-02" db="EMBL/GenBank/DDBJ databases">
        <authorList>
            <person name="Nowell W R."/>
        </authorList>
    </citation>
    <scope>NUCLEOTIDE SEQUENCE</scope>
</reference>
<name>A0A813WY56_ADIRI</name>
<dbReference type="GO" id="GO:0006364">
    <property type="term" value="P:rRNA processing"/>
    <property type="evidence" value="ECO:0007669"/>
    <property type="project" value="InterPro"/>
</dbReference>
<dbReference type="InterPro" id="IPR056750">
    <property type="entry name" value="RRM_ESF1"/>
</dbReference>